<dbReference type="PANTHER" id="PTHR42756">
    <property type="entry name" value="TRANSCRIPTIONAL REGULATOR, MARR"/>
    <property type="match status" value="1"/>
</dbReference>
<evidence type="ECO:0000313" key="5">
    <source>
        <dbReference type="EMBL" id="QHI70976.1"/>
    </source>
</evidence>
<dbReference type="Pfam" id="PF13601">
    <property type="entry name" value="HTH_34"/>
    <property type="match status" value="1"/>
</dbReference>
<evidence type="ECO:0000256" key="2">
    <source>
        <dbReference type="ARBA" id="ARBA00023125"/>
    </source>
</evidence>
<evidence type="ECO:0000256" key="1">
    <source>
        <dbReference type="ARBA" id="ARBA00023015"/>
    </source>
</evidence>
<dbReference type="InterPro" id="IPR000835">
    <property type="entry name" value="HTH_MarR-typ"/>
</dbReference>
<dbReference type="EMBL" id="CP047591">
    <property type="protein sequence ID" value="QHI70976.1"/>
    <property type="molecule type" value="Genomic_DNA"/>
</dbReference>
<sequence length="144" mass="16564">MDYAELAEEFLQYTHQFQKGHHQKRIDGIMRGETFVVIYIARKGRCVLPSEISTEMNISSARIAATLNSLDKKGLITRQIDVDDRRRILVDLTPAGKELAERHRQTALSTTIRMLESLGEKDAKELVRIMEKLSHMAPEIMRNK</sequence>
<dbReference type="SMART" id="SM00347">
    <property type="entry name" value="HTH_MARR"/>
    <property type="match status" value="1"/>
</dbReference>
<dbReference type="SUPFAM" id="SSF46785">
    <property type="entry name" value="Winged helix' DNA-binding domain"/>
    <property type="match status" value="1"/>
</dbReference>
<dbReference type="PANTHER" id="PTHR42756:SF1">
    <property type="entry name" value="TRANSCRIPTIONAL REPRESSOR OF EMRAB OPERON"/>
    <property type="match status" value="1"/>
</dbReference>
<dbReference type="InterPro" id="IPR027395">
    <property type="entry name" value="WH_DNA-bd_dom"/>
</dbReference>
<dbReference type="PRINTS" id="PR00598">
    <property type="entry name" value="HTHMARR"/>
</dbReference>
<dbReference type="InterPro" id="IPR036388">
    <property type="entry name" value="WH-like_DNA-bd_sf"/>
</dbReference>
<dbReference type="Gene3D" id="1.10.10.10">
    <property type="entry name" value="Winged helix-like DNA-binding domain superfamily/Winged helix DNA-binding domain"/>
    <property type="match status" value="1"/>
</dbReference>
<keyword evidence="2 5" id="KW-0238">DNA-binding</keyword>
<name>A0A6P1MHA8_9FIRM</name>
<evidence type="ECO:0000259" key="4">
    <source>
        <dbReference type="PROSITE" id="PS50995"/>
    </source>
</evidence>
<keyword evidence="6" id="KW-1185">Reference proteome</keyword>
<dbReference type="RefSeq" id="WP_162360754.1">
    <property type="nucleotide sequence ID" value="NZ_CP047591.1"/>
</dbReference>
<dbReference type="PROSITE" id="PS50995">
    <property type="entry name" value="HTH_MARR_2"/>
    <property type="match status" value="1"/>
</dbReference>
<dbReference type="GO" id="GO:0003677">
    <property type="term" value="F:DNA binding"/>
    <property type="evidence" value="ECO:0007669"/>
    <property type="project" value="UniProtKB-KW"/>
</dbReference>
<dbReference type="AlphaFoldDB" id="A0A6P1MHA8"/>
<accession>A0A6P1MHA8</accession>
<feature type="domain" description="HTH marR-type" evidence="4">
    <location>
        <begin position="3"/>
        <end position="135"/>
    </location>
</feature>
<gene>
    <name evidence="5" type="ORF">Ami3637_00015</name>
</gene>
<organism evidence="5 6">
    <name type="scientific">Aminipila terrae</name>
    <dbReference type="NCBI Taxonomy" id="2697030"/>
    <lineage>
        <taxon>Bacteria</taxon>
        <taxon>Bacillati</taxon>
        <taxon>Bacillota</taxon>
        <taxon>Clostridia</taxon>
        <taxon>Peptostreptococcales</taxon>
        <taxon>Anaerovoracaceae</taxon>
        <taxon>Aminipila</taxon>
    </lineage>
</organism>
<evidence type="ECO:0000313" key="6">
    <source>
        <dbReference type="Proteomes" id="UP000463883"/>
    </source>
</evidence>
<dbReference type="Proteomes" id="UP000463883">
    <property type="component" value="Chromosome"/>
</dbReference>
<dbReference type="InterPro" id="IPR036390">
    <property type="entry name" value="WH_DNA-bd_sf"/>
</dbReference>
<dbReference type="GO" id="GO:0003700">
    <property type="term" value="F:DNA-binding transcription factor activity"/>
    <property type="evidence" value="ECO:0007669"/>
    <property type="project" value="InterPro"/>
</dbReference>
<reference evidence="5 6" key="1">
    <citation type="submission" date="2020-01" db="EMBL/GenBank/DDBJ databases">
        <title>Genomic analysis of Aminipila sp. CBA3637.</title>
        <authorList>
            <person name="Kim Y.B."/>
            <person name="Roh S.W."/>
        </authorList>
    </citation>
    <scope>NUCLEOTIDE SEQUENCE [LARGE SCALE GENOMIC DNA]</scope>
    <source>
        <strain evidence="5 6">CBA3637</strain>
    </source>
</reference>
<protein>
    <submittedName>
        <fullName evidence="5">Winged helix DNA-binding protein</fullName>
    </submittedName>
</protein>
<evidence type="ECO:0000256" key="3">
    <source>
        <dbReference type="ARBA" id="ARBA00023163"/>
    </source>
</evidence>
<proteinExistence type="predicted"/>
<keyword evidence="3" id="KW-0804">Transcription</keyword>
<keyword evidence="1" id="KW-0805">Transcription regulation</keyword>
<dbReference type="KEGG" id="amic:Ami3637_00015"/>